<evidence type="ECO:0000256" key="2">
    <source>
        <dbReference type="ARBA" id="ARBA00022691"/>
    </source>
</evidence>
<feature type="binding site" evidence="7">
    <location>
        <position position="68"/>
    </location>
    <ligand>
        <name>[4Fe-4S] cluster</name>
        <dbReference type="ChEBI" id="CHEBI:49883"/>
        <note>4Fe-4S-S-AdoMet</note>
    </ligand>
</feature>
<dbReference type="Gene3D" id="3.20.20.70">
    <property type="entry name" value="Aldolase class I"/>
    <property type="match status" value="1"/>
</dbReference>
<dbReference type="AlphaFoldDB" id="A0A9D1IU27"/>
<feature type="binding site" evidence="7">
    <location>
        <position position="64"/>
    </location>
    <ligand>
        <name>[4Fe-4S] cluster</name>
        <dbReference type="ChEBI" id="CHEBI:49883"/>
        <note>4Fe-4S-S-AdoMet</note>
    </ligand>
</feature>
<dbReference type="GO" id="GO:0051539">
    <property type="term" value="F:4 iron, 4 sulfur cluster binding"/>
    <property type="evidence" value="ECO:0007669"/>
    <property type="project" value="UniProtKB-KW"/>
</dbReference>
<dbReference type="InterPro" id="IPR013785">
    <property type="entry name" value="Aldolase_TIM"/>
</dbReference>
<keyword evidence="1 7" id="KW-0004">4Fe-4S</keyword>
<dbReference type="SMART" id="SM00876">
    <property type="entry name" value="BATS"/>
    <property type="match status" value="1"/>
</dbReference>
<evidence type="ECO:0000256" key="3">
    <source>
        <dbReference type="ARBA" id="ARBA00022723"/>
    </source>
</evidence>
<protein>
    <submittedName>
        <fullName evidence="10">[FeFe] hydrogenase H-cluster radical SAM maturase HydE</fullName>
    </submittedName>
</protein>
<dbReference type="InterPro" id="IPR058240">
    <property type="entry name" value="rSAM_sf"/>
</dbReference>
<evidence type="ECO:0000256" key="6">
    <source>
        <dbReference type="ARBA" id="ARBA00034078"/>
    </source>
</evidence>
<dbReference type="Pfam" id="PF04055">
    <property type="entry name" value="Radical_SAM"/>
    <property type="match status" value="1"/>
</dbReference>
<dbReference type="Proteomes" id="UP000824082">
    <property type="component" value="Unassembled WGS sequence"/>
</dbReference>
<dbReference type="CDD" id="cd01335">
    <property type="entry name" value="Radical_SAM"/>
    <property type="match status" value="1"/>
</dbReference>
<dbReference type="NCBIfam" id="TIGR03956">
    <property type="entry name" value="rSAM_HydE"/>
    <property type="match status" value="1"/>
</dbReference>
<dbReference type="InterPro" id="IPR007197">
    <property type="entry name" value="rSAM"/>
</dbReference>
<dbReference type="GO" id="GO:0044272">
    <property type="term" value="P:sulfur compound biosynthetic process"/>
    <property type="evidence" value="ECO:0007669"/>
    <property type="project" value="UniProtKB-ARBA"/>
</dbReference>
<sequence length="346" mass="38730">MTFTSVLEKLTQRLPLTGEDFVFLLTGLTPGEEQQLYAAARSTAQRQFGNRIFIRGLIEISNLCKNDCYYCGIRKSNQKVARYRLTKEQILSCCEIGYPLGFRTFVLQGGEDGAFTDDWLCGLLQEMKRRFPDCAITLSLGERSRESYRRLKQAGADRYLLREETADFAHYHRLHPAQMSPQHRQDCLFALKELGYQTGGGFMVGSPGQTVEHLAQDFLFLQKLQPHMVGIGPFLPHQDTPFRDCPPGTAAQTVRCVAILRLLLPGANLPATTALATLDPKGRQQAVLAGANVIMPNLSPAEVRDNYSLYDHKAHSGAEAAEGLRLLQRQMEEIGYTLCIDRGDSR</sequence>
<dbReference type="SFLD" id="SFLDS00029">
    <property type="entry name" value="Radical_SAM"/>
    <property type="match status" value="1"/>
</dbReference>
<comment type="cofactor">
    <cofactor evidence="6">
        <name>[2Fe-2S] cluster</name>
        <dbReference type="ChEBI" id="CHEBI:190135"/>
    </cofactor>
</comment>
<proteinExistence type="predicted"/>
<dbReference type="SFLD" id="SFLDF00348">
    <property type="entry name" value="FeFe_hydrogenase_maturase_(Hyd"/>
    <property type="match status" value="1"/>
</dbReference>
<evidence type="ECO:0000313" key="10">
    <source>
        <dbReference type="EMBL" id="HIU42029.1"/>
    </source>
</evidence>
<feature type="binding site" evidence="8">
    <location>
        <position position="184"/>
    </location>
    <ligand>
        <name>S-adenosyl-L-methionine</name>
        <dbReference type="ChEBI" id="CHEBI:59789"/>
    </ligand>
</feature>
<name>A0A9D1IU27_9FIRM</name>
<keyword evidence="5 7" id="KW-0411">Iron-sulfur</keyword>
<feature type="binding site" evidence="8">
    <location>
        <position position="139"/>
    </location>
    <ligand>
        <name>(3R)-3-methyl-D-ornithine</name>
        <dbReference type="ChEBI" id="CHEBI:64642"/>
    </ligand>
</feature>
<evidence type="ECO:0000313" key="11">
    <source>
        <dbReference type="Proteomes" id="UP000824082"/>
    </source>
</evidence>
<feature type="domain" description="Radical SAM core" evidence="9">
    <location>
        <begin position="50"/>
        <end position="272"/>
    </location>
</feature>
<gene>
    <name evidence="10" type="primary">hydE</name>
    <name evidence="10" type="ORF">IAD19_05695</name>
</gene>
<reference evidence="10" key="1">
    <citation type="submission" date="2020-10" db="EMBL/GenBank/DDBJ databases">
        <authorList>
            <person name="Gilroy R."/>
        </authorList>
    </citation>
    <scope>NUCLEOTIDE SEQUENCE</scope>
    <source>
        <strain evidence="10">4509</strain>
    </source>
</reference>
<evidence type="ECO:0000256" key="7">
    <source>
        <dbReference type="PIRSR" id="PIRSR004762-1"/>
    </source>
</evidence>
<comment type="caution">
    <text evidence="10">The sequence shown here is derived from an EMBL/GenBank/DDBJ whole genome shotgun (WGS) entry which is preliminary data.</text>
</comment>
<dbReference type="GO" id="GO:0046872">
    <property type="term" value="F:metal ion binding"/>
    <property type="evidence" value="ECO:0007669"/>
    <property type="project" value="UniProtKB-KW"/>
</dbReference>
<evidence type="ECO:0000256" key="4">
    <source>
        <dbReference type="ARBA" id="ARBA00023004"/>
    </source>
</evidence>
<reference evidence="10" key="2">
    <citation type="journal article" date="2021" name="PeerJ">
        <title>Extensive microbial diversity within the chicken gut microbiome revealed by metagenomics and culture.</title>
        <authorList>
            <person name="Gilroy R."/>
            <person name="Ravi A."/>
            <person name="Getino M."/>
            <person name="Pursley I."/>
            <person name="Horton D.L."/>
            <person name="Alikhan N.F."/>
            <person name="Baker D."/>
            <person name="Gharbi K."/>
            <person name="Hall N."/>
            <person name="Watson M."/>
            <person name="Adriaenssens E.M."/>
            <person name="Foster-Nyarko E."/>
            <person name="Jarju S."/>
            <person name="Secka A."/>
            <person name="Antonio M."/>
            <person name="Oren A."/>
            <person name="Chaudhuri R.R."/>
            <person name="La Ragione R."/>
            <person name="Hildebrand F."/>
            <person name="Pallen M.J."/>
        </authorList>
    </citation>
    <scope>NUCLEOTIDE SEQUENCE</scope>
    <source>
        <strain evidence="10">4509</strain>
    </source>
</reference>
<dbReference type="GO" id="GO:0016740">
    <property type="term" value="F:transferase activity"/>
    <property type="evidence" value="ECO:0007669"/>
    <property type="project" value="TreeGrafter"/>
</dbReference>
<dbReference type="PIRSF" id="PIRSF004762">
    <property type="entry name" value="CHP00423"/>
    <property type="match status" value="1"/>
</dbReference>
<comment type="cofactor">
    <cofactor evidence="7">
        <name>[4Fe-4S] cluster</name>
        <dbReference type="ChEBI" id="CHEBI:49883"/>
    </cofactor>
    <text evidence="7">Binds 1 [4Fe-4S] cluster. The cluster is coordinated with 3 cysteines and an exchangeable S-adenosyl-L-methionine.</text>
</comment>
<dbReference type="SUPFAM" id="SSF102114">
    <property type="entry name" value="Radical SAM enzymes"/>
    <property type="match status" value="1"/>
</dbReference>
<dbReference type="EMBL" id="DVMX01000112">
    <property type="protein sequence ID" value="HIU42029.1"/>
    <property type="molecule type" value="Genomic_DNA"/>
</dbReference>
<feature type="binding site" evidence="7">
    <location>
        <position position="71"/>
    </location>
    <ligand>
        <name>[4Fe-4S] cluster</name>
        <dbReference type="ChEBI" id="CHEBI:49883"/>
        <note>4Fe-4S-S-AdoMet</note>
    </ligand>
</feature>
<keyword evidence="3" id="KW-0479">Metal-binding</keyword>
<dbReference type="SMART" id="SM00729">
    <property type="entry name" value="Elp3"/>
    <property type="match status" value="1"/>
</dbReference>
<dbReference type="SFLD" id="SFLDG01060">
    <property type="entry name" value="BATS_domain_containing"/>
    <property type="match status" value="1"/>
</dbReference>
<dbReference type="PANTHER" id="PTHR43726:SF1">
    <property type="entry name" value="BIOTIN SYNTHASE"/>
    <property type="match status" value="1"/>
</dbReference>
<evidence type="ECO:0000259" key="9">
    <source>
        <dbReference type="PROSITE" id="PS51918"/>
    </source>
</evidence>
<keyword evidence="2 7" id="KW-0949">S-adenosyl-L-methionine</keyword>
<feature type="binding site" evidence="8">
    <location>
        <position position="235"/>
    </location>
    <ligand>
        <name>(3R)-3-methyl-D-ornithine</name>
        <dbReference type="ChEBI" id="CHEBI:64642"/>
    </ligand>
</feature>
<dbReference type="SFLD" id="SFLDG01280">
    <property type="entry name" value="HydE/PylB-like"/>
    <property type="match status" value="1"/>
</dbReference>
<dbReference type="InterPro" id="IPR024021">
    <property type="entry name" value="FeFe-hyd_HydE_rSAM"/>
</dbReference>
<accession>A0A9D1IU27</accession>
<dbReference type="PANTHER" id="PTHR43726">
    <property type="entry name" value="3-METHYLORNITHINE SYNTHASE"/>
    <property type="match status" value="1"/>
</dbReference>
<dbReference type="InterPro" id="IPR034422">
    <property type="entry name" value="HydE/PylB-like"/>
</dbReference>
<evidence type="ECO:0000256" key="5">
    <source>
        <dbReference type="ARBA" id="ARBA00023014"/>
    </source>
</evidence>
<evidence type="ECO:0000256" key="1">
    <source>
        <dbReference type="ARBA" id="ARBA00022485"/>
    </source>
</evidence>
<evidence type="ECO:0000256" key="8">
    <source>
        <dbReference type="PIRSR" id="PIRSR004762-2"/>
    </source>
</evidence>
<dbReference type="InterPro" id="IPR010722">
    <property type="entry name" value="BATS_dom"/>
</dbReference>
<dbReference type="PROSITE" id="PS51918">
    <property type="entry name" value="RADICAL_SAM"/>
    <property type="match status" value="1"/>
</dbReference>
<organism evidence="10 11">
    <name type="scientific">Candidatus Egerieicola faecale</name>
    <dbReference type="NCBI Taxonomy" id="2840774"/>
    <lineage>
        <taxon>Bacteria</taxon>
        <taxon>Bacillati</taxon>
        <taxon>Bacillota</taxon>
        <taxon>Clostridia</taxon>
        <taxon>Eubacteriales</taxon>
        <taxon>Oscillospiraceae</taxon>
        <taxon>Oscillospiraceae incertae sedis</taxon>
        <taxon>Candidatus Egerieicola</taxon>
    </lineage>
</organism>
<dbReference type="InterPro" id="IPR006638">
    <property type="entry name" value="Elp3/MiaA/NifB-like_rSAM"/>
</dbReference>
<keyword evidence="4 7" id="KW-0408">Iron</keyword>
<feature type="binding site" evidence="8">
    <location>
        <position position="164"/>
    </location>
    <ligand>
        <name>S-adenosyl-L-methionine</name>
        <dbReference type="ChEBI" id="CHEBI:59789"/>
    </ligand>
</feature>
<dbReference type="GO" id="GO:0042364">
    <property type="term" value="P:water-soluble vitamin biosynthetic process"/>
    <property type="evidence" value="ECO:0007669"/>
    <property type="project" value="UniProtKB-ARBA"/>
</dbReference>